<dbReference type="InterPro" id="IPR009492">
    <property type="entry name" value="TniQ"/>
</dbReference>
<evidence type="ECO:0000313" key="4">
    <source>
        <dbReference type="Proteomes" id="UP000297963"/>
    </source>
</evidence>
<evidence type="ECO:0000259" key="2">
    <source>
        <dbReference type="Pfam" id="PF06527"/>
    </source>
</evidence>
<gene>
    <name evidence="3" type="ORF">E3O11_13025</name>
</gene>
<evidence type="ECO:0000313" key="3">
    <source>
        <dbReference type="EMBL" id="TFB82782.1"/>
    </source>
</evidence>
<protein>
    <submittedName>
        <fullName evidence="3">Transposase</fullName>
    </submittedName>
</protein>
<accession>A0A4V3IAA8</accession>
<dbReference type="AlphaFoldDB" id="A0A4V3IAA8"/>
<comment type="caution">
    <text evidence="3">The sequence shown here is derived from an EMBL/GenBank/DDBJ whole genome shotgun (WGS) entry which is preliminary data.</text>
</comment>
<dbReference type="Proteomes" id="UP000297963">
    <property type="component" value="Unassembled WGS sequence"/>
</dbReference>
<evidence type="ECO:0000256" key="1">
    <source>
        <dbReference type="SAM" id="MobiDB-lite"/>
    </source>
</evidence>
<reference evidence="3 4" key="1">
    <citation type="submission" date="2019-03" db="EMBL/GenBank/DDBJ databases">
        <title>Genomics of glacier-inhabiting Cryobacterium strains.</title>
        <authorList>
            <person name="Liu Q."/>
            <person name="Xin Y.-H."/>
        </authorList>
    </citation>
    <scope>NUCLEOTIDE SEQUENCE [LARGE SCALE GENOMIC DNA]</scope>
    <source>
        <strain evidence="3 4">Hh34</strain>
    </source>
</reference>
<name>A0A4V3IAA8_9MICO</name>
<dbReference type="EMBL" id="SOFE01000023">
    <property type="protein sequence ID" value="TFB82782.1"/>
    <property type="molecule type" value="Genomic_DNA"/>
</dbReference>
<feature type="domain" description="TniQ" evidence="2">
    <location>
        <begin position="42"/>
        <end position="203"/>
    </location>
</feature>
<organism evidence="3 4">
    <name type="scientific">Cryobacterium levicorallinum</name>
    <dbReference type="NCBI Taxonomy" id="995038"/>
    <lineage>
        <taxon>Bacteria</taxon>
        <taxon>Bacillati</taxon>
        <taxon>Actinomycetota</taxon>
        <taxon>Actinomycetes</taxon>
        <taxon>Micrococcales</taxon>
        <taxon>Microbacteriaceae</taxon>
        <taxon>Cryobacterium</taxon>
    </lineage>
</organism>
<dbReference type="Pfam" id="PF06527">
    <property type="entry name" value="TniQ"/>
    <property type="match status" value="1"/>
</dbReference>
<proteinExistence type="predicted"/>
<sequence>MRKASTNAPWSWPITSGPPNDGTYSNENYCDQAAVIGPRRWPAHPAPIPGEALSSWLHRIAACYGIDLTLLGDDIGFTLGRSAADDIDMVPPSGMIDVLTERTGVTVDRMRQMSVDGGVPWLLDTLEPVPDCFETYARQLSVLRPPGTQNTRDVPRWRPWLLSPHLPTRACPECVAASPSPHPYLLLWAIPIVSSCPVHGCWLEDPLTARGYFGMWELEPPTSRPAPEHILTLDQRTHDAFTIGQVELPRRNVHAGIWFRLLRTIIDELSCPISGSRKVVTDLIRQVWAQAGYRTRDGQAFWYPYEQQPEPVQRHTMEAAATAVMLLENGSITGLGNDSDLFRPVPDSVISDGTPPPQPPTRAPFLPIGERLSLREAFTAAVEDARVNPAGARTLFNFAAYKHNDADQIHDVVNAFIELAIPLDFHRTTPNR</sequence>
<feature type="region of interest" description="Disordered" evidence="1">
    <location>
        <begin position="1"/>
        <end position="26"/>
    </location>
</feature>